<gene>
    <name evidence="1" type="ORF">EOD41_15510</name>
</gene>
<comment type="caution">
    <text evidence="1">The sequence shown here is derived from an EMBL/GenBank/DDBJ whole genome shotgun (WGS) entry which is preliminary data.</text>
</comment>
<organism evidence="1 2">
    <name type="scientific">Mucilaginibacter limnophilus</name>
    <dbReference type="NCBI Taxonomy" id="1932778"/>
    <lineage>
        <taxon>Bacteria</taxon>
        <taxon>Pseudomonadati</taxon>
        <taxon>Bacteroidota</taxon>
        <taxon>Sphingobacteriia</taxon>
        <taxon>Sphingobacteriales</taxon>
        <taxon>Sphingobacteriaceae</taxon>
        <taxon>Mucilaginibacter</taxon>
    </lineage>
</organism>
<protein>
    <submittedName>
        <fullName evidence="1">Uncharacterized protein</fullName>
    </submittedName>
</protein>
<proteinExistence type="predicted"/>
<evidence type="ECO:0000313" key="1">
    <source>
        <dbReference type="EMBL" id="RVT99846.1"/>
    </source>
</evidence>
<dbReference type="SUPFAM" id="SSF75011">
    <property type="entry name" value="3-carboxy-cis,cis-mucoante lactonizing enzyme"/>
    <property type="match status" value="1"/>
</dbReference>
<dbReference type="AlphaFoldDB" id="A0A437MQC0"/>
<dbReference type="OrthoDB" id="9798438at2"/>
<sequence>MSRRKKLKVIIPLVVVLFLAAYAKHRFIDGKYVVTGHLSKKTNEISGIAASAINKDVFYVMNDSGDKSRFFAINPKGLILSTISYPWDTHAEQHDCEDIATGPGPVTGKSYVYIANIGDNRSERKFVSIYRVQDSPAFVTKKQVDVKATVVNLKYPDSPKDAEAFMIDPLDKLMYIVTKRRDSVTVYTAPLSFKPNDTLTLKKRCSLFFQGMKPFKWITAGSISHDGQHILLKSYQKVYYWHRREGEAVWQALKRKPDAEPPYKQEKFGEAIGFTHDGKGYYTTSEGVYSNIYYYKTP</sequence>
<reference evidence="1 2" key="1">
    <citation type="submission" date="2019-01" db="EMBL/GenBank/DDBJ databases">
        <authorList>
            <person name="Chen W.-M."/>
        </authorList>
    </citation>
    <scope>NUCLEOTIDE SEQUENCE [LARGE SCALE GENOMIC DNA]</scope>
    <source>
        <strain evidence="1 2">YBJ-36</strain>
    </source>
</reference>
<dbReference type="EMBL" id="SACK01000007">
    <property type="protein sequence ID" value="RVT99846.1"/>
    <property type="molecule type" value="Genomic_DNA"/>
</dbReference>
<dbReference type="Proteomes" id="UP000282759">
    <property type="component" value="Unassembled WGS sequence"/>
</dbReference>
<accession>A0A437MQC0</accession>
<name>A0A437MQC0_9SPHI</name>
<evidence type="ECO:0000313" key="2">
    <source>
        <dbReference type="Proteomes" id="UP000282759"/>
    </source>
</evidence>
<keyword evidence="2" id="KW-1185">Reference proteome</keyword>
<dbReference type="RefSeq" id="WP_127706558.1">
    <property type="nucleotide sequence ID" value="NZ_SACK01000007.1"/>
</dbReference>